<comment type="domain">
    <text evidence="9">Consists of three domains: the N-terminal catalytic domain, the anticodon-binding domain and the C-terminal extension.</text>
</comment>
<dbReference type="Gene3D" id="3.40.50.800">
    <property type="entry name" value="Anticodon-binding domain"/>
    <property type="match status" value="1"/>
</dbReference>
<dbReference type="SUPFAM" id="SSF55681">
    <property type="entry name" value="Class II aaRS and biotin synthetases"/>
    <property type="match status" value="1"/>
</dbReference>
<dbReference type="InterPro" id="IPR045864">
    <property type="entry name" value="aa-tRNA-synth_II/BPL/LPL"/>
</dbReference>
<dbReference type="Pfam" id="PF09180">
    <property type="entry name" value="ProRS-C_1"/>
    <property type="match status" value="1"/>
</dbReference>
<evidence type="ECO:0000313" key="12">
    <source>
        <dbReference type="Proteomes" id="UP000621516"/>
    </source>
</evidence>
<dbReference type="PROSITE" id="PS50862">
    <property type="entry name" value="AA_TRNA_LIGASE_II"/>
    <property type="match status" value="1"/>
</dbReference>
<evidence type="ECO:0000259" key="10">
    <source>
        <dbReference type="PROSITE" id="PS50862"/>
    </source>
</evidence>
<dbReference type="HAMAP" id="MF_01571">
    <property type="entry name" value="Pro_tRNA_synth_type3"/>
    <property type="match status" value="1"/>
</dbReference>
<evidence type="ECO:0000313" key="11">
    <source>
        <dbReference type="EMBL" id="MBD0824392.1"/>
    </source>
</evidence>
<dbReference type="Proteomes" id="UP000621516">
    <property type="component" value="Unassembled WGS sequence"/>
</dbReference>
<dbReference type="NCBIfam" id="TIGR00408">
    <property type="entry name" value="proS_fam_I"/>
    <property type="match status" value="1"/>
</dbReference>
<dbReference type="EMBL" id="JACVXD010000005">
    <property type="protein sequence ID" value="MBD0824392.1"/>
    <property type="molecule type" value="Genomic_DNA"/>
</dbReference>
<sequence>MSKKLTSRSEDYSKWYNELVVKADLAENSAVRGCMVIKPYGYAIWEKMQAELDRMFKETGHQNAYFPLFVPKSLFEAEEKNAEGFAKECAVVTHYRLQNDPDKPGKLRVDPEAKLEEELVVRPTSEAIIWNTYRNWIQSYRDLPILINQWANVVRWEMRTRLFLRTAEFLWQEGHTAHETKAEALAEAKTMNNVYATFAEKFMAIPVVQGVKTESERFAGAVETYCIEALMQDGKALQAGTSHFLGQNFAKAFDVKYASKEGKQDYVWATSWGVSTRLMGALIMTHSDDNGLVLPPSLAPNQVVIVPIYKSDEDLDKITEVANGIMSDLRAKGISVKFDNRTTQRPGAKFAQHELQGVPLRIAIGPKDLANGTVELARRDTLTKSVVTLDYLTTTINDLLKEIQETLFNKALEFRDSHITEVETFEEFKDVLENKTGFISAHWDGTNETEEKIKELTKATIRCIPLEMNDEEGVCVYSGKPSKGRVLFAKAY</sequence>
<dbReference type="Pfam" id="PF00587">
    <property type="entry name" value="tRNA-synt_2b"/>
    <property type="match status" value="1"/>
</dbReference>
<proteinExistence type="inferred from homology"/>
<keyword evidence="2 9" id="KW-0436">Ligase</keyword>
<evidence type="ECO:0000256" key="4">
    <source>
        <dbReference type="ARBA" id="ARBA00022840"/>
    </source>
</evidence>
<dbReference type="InterPro" id="IPR004154">
    <property type="entry name" value="Anticodon-bd"/>
</dbReference>
<evidence type="ECO:0000256" key="3">
    <source>
        <dbReference type="ARBA" id="ARBA00022741"/>
    </source>
</evidence>
<dbReference type="GO" id="GO:0006433">
    <property type="term" value="P:prolyl-tRNA aminoacylation"/>
    <property type="evidence" value="ECO:0007669"/>
    <property type="project" value="UniProtKB-UniRule"/>
</dbReference>
<protein>
    <recommendedName>
        <fullName evidence="9">Proline--tRNA ligase</fullName>
        <ecNumber evidence="9">6.1.1.15</ecNumber>
    </recommendedName>
    <alternativeName>
        <fullName evidence="9">Prolyl-tRNA synthetase</fullName>
        <shortName evidence="9">ProRS</shortName>
    </alternativeName>
</protein>
<evidence type="ECO:0000256" key="6">
    <source>
        <dbReference type="ARBA" id="ARBA00023146"/>
    </source>
</evidence>
<dbReference type="SUPFAM" id="SSF64586">
    <property type="entry name" value="C-terminal domain of ProRS"/>
    <property type="match status" value="1"/>
</dbReference>
<reference evidence="11 12" key="1">
    <citation type="journal article" date="2018" name="J. Microbiol.">
        <title>Aestuariibaculum marinum sp. nov., a marine bacterium isolated from seawater in South Korea.</title>
        <authorList>
            <person name="Choi J."/>
            <person name="Lee D."/>
            <person name="Jang J.H."/>
            <person name="Cha S."/>
            <person name="Seo T."/>
        </authorList>
    </citation>
    <scope>NUCLEOTIDE SEQUENCE [LARGE SCALE GENOMIC DNA]</scope>
    <source>
        <strain evidence="11 12">IP7</strain>
    </source>
</reference>
<dbReference type="InterPro" id="IPR036621">
    <property type="entry name" value="Anticodon-bd_dom_sf"/>
</dbReference>
<dbReference type="Gene3D" id="3.30.110.30">
    <property type="entry name" value="C-terminal domain of ProRS"/>
    <property type="match status" value="1"/>
</dbReference>
<evidence type="ECO:0000256" key="5">
    <source>
        <dbReference type="ARBA" id="ARBA00022917"/>
    </source>
</evidence>
<comment type="similarity">
    <text evidence="8 9">Belongs to the class-II aminoacyl-tRNA synthetase family. ProS type 3 subfamily.</text>
</comment>
<evidence type="ECO:0000256" key="8">
    <source>
        <dbReference type="ARBA" id="ARBA00060806"/>
    </source>
</evidence>
<dbReference type="AlphaFoldDB" id="A0A8J6PX53"/>
<dbReference type="PANTHER" id="PTHR43382:SF2">
    <property type="entry name" value="BIFUNCTIONAL GLUTAMATE_PROLINE--TRNA LIGASE"/>
    <property type="match status" value="1"/>
</dbReference>
<keyword evidence="12" id="KW-1185">Reference proteome</keyword>
<dbReference type="GO" id="GO:0005524">
    <property type="term" value="F:ATP binding"/>
    <property type="evidence" value="ECO:0007669"/>
    <property type="project" value="UniProtKB-UniRule"/>
</dbReference>
<comment type="catalytic activity">
    <reaction evidence="7 9">
        <text>tRNA(Pro) + L-proline + ATP = L-prolyl-tRNA(Pro) + AMP + diphosphate</text>
        <dbReference type="Rhea" id="RHEA:14305"/>
        <dbReference type="Rhea" id="RHEA-COMP:9700"/>
        <dbReference type="Rhea" id="RHEA-COMP:9702"/>
        <dbReference type="ChEBI" id="CHEBI:30616"/>
        <dbReference type="ChEBI" id="CHEBI:33019"/>
        <dbReference type="ChEBI" id="CHEBI:60039"/>
        <dbReference type="ChEBI" id="CHEBI:78442"/>
        <dbReference type="ChEBI" id="CHEBI:78532"/>
        <dbReference type="ChEBI" id="CHEBI:456215"/>
        <dbReference type="EC" id="6.1.1.15"/>
    </reaction>
</comment>
<dbReference type="InterPro" id="IPR002314">
    <property type="entry name" value="aa-tRNA-synt_IIb"/>
</dbReference>
<dbReference type="FunFam" id="3.30.930.10:FF:000023">
    <property type="entry name" value="Proline--tRNA ligase"/>
    <property type="match status" value="1"/>
</dbReference>
<feature type="domain" description="Aminoacyl-transfer RNA synthetases class-II family profile" evidence="10">
    <location>
        <begin position="27"/>
        <end position="295"/>
    </location>
</feature>
<dbReference type="EC" id="6.1.1.15" evidence="9"/>
<dbReference type="CDD" id="cd00862">
    <property type="entry name" value="ProRS_anticodon_zinc"/>
    <property type="match status" value="1"/>
</dbReference>
<keyword evidence="3 9" id="KW-0547">Nucleotide-binding</keyword>
<dbReference type="InterPro" id="IPR017449">
    <property type="entry name" value="Pro-tRNA_synth_II"/>
</dbReference>
<dbReference type="InterPro" id="IPR006195">
    <property type="entry name" value="aa-tRNA-synth_II"/>
</dbReference>
<comment type="caution">
    <text evidence="11">The sequence shown here is derived from an EMBL/GenBank/DDBJ whole genome shotgun (WGS) entry which is preliminary data.</text>
</comment>
<dbReference type="InterPro" id="IPR033721">
    <property type="entry name" value="ProRS_core_arch_euk"/>
</dbReference>
<evidence type="ECO:0000256" key="2">
    <source>
        <dbReference type="ARBA" id="ARBA00022598"/>
    </source>
</evidence>
<keyword evidence="5 9" id="KW-0648">Protein biosynthesis</keyword>
<dbReference type="CDD" id="cd00778">
    <property type="entry name" value="ProRS_core_arch_euk"/>
    <property type="match status" value="1"/>
</dbReference>
<keyword evidence="1 9" id="KW-0963">Cytoplasm</keyword>
<dbReference type="SUPFAM" id="SSF52954">
    <property type="entry name" value="Class II aaRS ABD-related"/>
    <property type="match status" value="1"/>
</dbReference>
<evidence type="ECO:0000256" key="1">
    <source>
        <dbReference type="ARBA" id="ARBA00022490"/>
    </source>
</evidence>
<keyword evidence="6 9" id="KW-0030">Aminoacyl-tRNA synthetase</keyword>
<dbReference type="GO" id="GO:0017101">
    <property type="term" value="C:aminoacyl-tRNA synthetase multienzyme complex"/>
    <property type="evidence" value="ECO:0007669"/>
    <property type="project" value="TreeGrafter"/>
</dbReference>
<evidence type="ECO:0000256" key="7">
    <source>
        <dbReference type="ARBA" id="ARBA00047671"/>
    </source>
</evidence>
<dbReference type="Gene3D" id="3.30.930.10">
    <property type="entry name" value="Bira Bifunctional Protein, Domain 2"/>
    <property type="match status" value="1"/>
</dbReference>
<dbReference type="SMART" id="SM00946">
    <property type="entry name" value="ProRS-C_1"/>
    <property type="match status" value="1"/>
</dbReference>
<dbReference type="GO" id="GO:0004827">
    <property type="term" value="F:proline-tRNA ligase activity"/>
    <property type="evidence" value="ECO:0007669"/>
    <property type="project" value="UniProtKB-UniRule"/>
</dbReference>
<accession>A0A8J6PX53</accession>
<dbReference type="Pfam" id="PF03129">
    <property type="entry name" value="HGTP_anticodon"/>
    <property type="match status" value="1"/>
</dbReference>
<comment type="function">
    <text evidence="9">Catalyzes the attachment of proline to tRNA(Pro) in a two-step reaction: proline is first activated by ATP to form Pro-AMP and then transferred to the acceptor end of tRNA(Pro).</text>
</comment>
<comment type="subunit">
    <text evidence="9">Homodimer.</text>
</comment>
<dbReference type="GO" id="GO:0005737">
    <property type="term" value="C:cytoplasm"/>
    <property type="evidence" value="ECO:0007669"/>
    <property type="project" value="UniProtKB-SubCell"/>
</dbReference>
<keyword evidence="4 9" id="KW-0067">ATP-binding</keyword>
<evidence type="ECO:0000256" key="9">
    <source>
        <dbReference type="HAMAP-Rule" id="MF_01571"/>
    </source>
</evidence>
<dbReference type="PANTHER" id="PTHR43382">
    <property type="entry name" value="PROLYL-TRNA SYNTHETASE"/>
    <property type="match status" value="1"/>
</dbReference>
<comment type="subcellular location">
    <subcellularLocation>
        <location evidence="9">Cytoplasm</location>
    </subcellularLocation>
</comment>
<gene>
    <name evidence="9" type="primary">proS</name>
    <name evidence="11" type="ORF">ICJ85_10215</name>
</gene>
<dbReference type="InterPro" id="IPR004499">
    <property type="entry name" value="Pro-tRNA-ligase_IIa_arc-type"/>
</dbReference>
<name>A0A8J6PX53_9FLAO</name>
<dbReference type="RefSeq" id="WP_188223695.1">
    <property type="nucleotide sequence ID" value="NZ_JACVXD010000005.1"/>
</dbReference>
<dbReference type="InterPro" id="IPR016061">
    <property type="entry name" value="Pro-tRNA_ligase_II_C"/>
</dbReference>
<organism evidence="11 12">
    <name type="scientific">Aestuariibaculum marinum</name>
    <dbReference type="NCBI Taxonomy" id="2683592"/>
    <lineage>
        <taxon>Bacteria</taxon>
        <taxon>Pseudomonadati</taxon>
        <taxon>Bacteroidota</taxon>
        <taxon>Flavobacteriia</taxon>
        <taxon>Flavobacteriales</taxon>
        <taxon>Flavobacteriaceae</taxon>
    </lineage>
</organism>